<keyword evidence="3" id="KW-1185">Reference proteome</keyword>
<proteinExistence type="predicted"/>
<organism evidence="2 3">
    <name type="scientific">Liparis tanakae</name>
    <name type="common">Tanaka's snailfish</name>
    <dbReference type="NCBI Taxonomy" id="230148"/>
    <lineage>
        <taxon>Eukaryota</taxon>
        <taxon>Metazoa</taxon>
        <taxon>Chordata</taxon>
        <taxon>Craniata</taxon>
        <taxon>Vertebrata</taxon>
        <taxon>Euteleostomi</taxon>
        <taxon>Actinopterygii</taxon>
        <taxon>Neopterygii</taxon>
        <taxon>Teleostei</taxon>
        <taxon>Neoteleostei</taxon>
        <taxon>Acanthomorphata</taxon>
        <taxon>Eupercaria</taxon>
        <taxon>Perciformes</taxon>
        <taxon>Cottioidei</taxon>
        <taxon>Cottales</taxon>
        <taxon>Liparidae</taxon>
        <taxon>Liparis</taxon>
    </lineage>
</organism>
<protein>
    <submittedName>
        <fullName evidence="2">Uncharacterized protein</fullName>
    </submittedName>
</protein>
<dbReference type="EMBL" id="SRLO01001751">
    <property type="protein sequence ID" value="TNN35536.1"/>
    <property type="molecule type" value="Genomic_DNA"/>
</dbReference>
<comment type="caution">
    <text evidence="2">The sequence shown here is derived from an EMBL/GenBank/DDBJ whole genome shotgun (WGS) entry which is preliminary data.</text>
</comment>
<evidence type="ECO:0000256" key="1">
    <source>
        <dbReference type="SAM" id="MobiDB-lite"/>
    </source>
</evidence>
<evidence type="ECO:0000313" key="3">
    <source>
        <dbReference type="Proteomes" id="UP000314294"/>
    </source>
</evidence>
<dbReference type="AlphaFoldDB" id="A0A4Z2F2T1"/>
<reference evidence="2 3" key="1">
    <citation type="submission" date="2019-03" db="EMBL/GenBank/DDBJ databases">
        <title>First draft genome of Liparis tanakae, snailfish: a comprehensive survey of snailfish specific genes.</title>
        <authorList>
            <person name="Kim W."/>
            <person name="Song I."/>
            <person name="Jeong J.-H."/>
            <person name="Kim D."/>
            <person name="Kim S."/>
            <person name="Ryu S."/>
            <person name="Song J.Y."/>
            <person name="Lee S.K."/>
        </authorList>
    </citation>
    <scope>NUCLEOTIDE SEQUENCE [LARGE SCALE GENOMIC DNA]</scope>
    <source>
        <tissue evidence="2">Muscle</tissue>
    </source>
</reference>
<feature type="region of interest" description="Disordered" evidence="1">
    <location>
        <begin position="1"/>
        <end position="44"/>
    </location>
</feature>
<name>A0A4Z2F2T1_9TELE</name>
<dbReference type="Proteomes" id="UP000314294">
    <property type="component" value="Unassembled WGS sequence"/>
</dbReference>
<sequence length="91" mass="10126">MEERLFEASAPSHAARAPPPRAPDSDSRQFSSSDPSLQSVSPSQYQCSAMQLPSVQRNSLSEHLRMSVTARDAEIRTQSLSPSQCHRLRMQ</sequence>
<accession>A0A4Z2F2T1</accession>
<gene>
    <name evidence="2" type="ORF">EYF80_054293</name>
</gene>
<evidence type="ECO:0000313" key="2">
    <source>
        <dbReference type="EMBL" id="TNN35536.1"/>
    </source>
</evidence>
<feature type="compositionally biased region" description="Low complexity" evidence="1">
    <location>
        <begin position="28"/>
        <end position="44"/>
    </location>
</feature>